<dbReference type="AlphaFoldDB" id="A0A1V3C6S2"/>
<evidence type="ECO:0000313" key="3">
    <source>
        <dbReference type="EMBL" id="OOC56226.1"/>
    </source>
</evidence>
<evidence type="ECO:0008006" key="5">
    <source>
        <dbReference type="Google" id="ProtNLM"/>
    </source>
</evidence>
<accession>A0A1V3C6S2</accession>
<dbReference type="RefSeq" id="WP_077692663.1">
    <property type="nucleotide sequence ID" value="NZ_MCOK01000001.1"/>
</dbReference>
<feature type="compositionally biased region" description="Pro residues" evidence="1">
    <location>
        <begin position="1"/>
        <end position="12"/>
    </location>
</feature>
<name>A0A1V3C6S2_9ACTN</name>
<feature type="transmembrane region" description="Helical" evidence="2">
    <location>
        <begin position="21"/>
        <end position="44"/>
    </location>
</feature>
<dbReference type="Proteomes" id="UP000189004">
    <property type="component" value="Unassembled WGS sequence"/>
</dbReference>
<sequence>MPGSTPPPPAPDGPRRGRERSWSGTAIAVASLLLVTVLVMGGAWKMLEPEPATGLSGRAEAVVTEVRKRSGGGPMGGGTTVFVTYTVQGTTYEDVVLRERRSVPETGQTLAIAYAPGEPDRPHSVEAVESPGPGPGGRIILMVVLLPGLLLLIGLIVSPVWERFAG</sequence>
<keyword evidence="2" id="KW-1133">Transmembrane helix</keyword>
<dbReference type="OrthoDB" id="9977702at2"/>
<dbReference type="EMBL" id="MCOK01000001">
    <property type="protein sequence ID" value="OOC56226.1"/>
    <property type="molecule type" value="Genomic_DNA"/>
</dbReference>
<organism evidence="3 4">
    <name type="scientific">Nocardiopsis sinuspersici</name>
    <dbReference type="NCBI Taxonomy" id="501010"/>
    <lineage>
        <taxon>Bacteria</taxon>
        <taxon>Bacillati</taxon>
        <taxon>Actinomycetota</taxon>
        <taxon>Actinomycetes</taxon>
        <taxon>Streptosporangiales</taxon>
        <taxon>Nocardiopsidaceae</taxon>
        <taxon>Nocardiopsis</taxon>
    </lineage>
</organism>
<proteinExistence type="predicted"/>
<keyword evidence="2" id="KW-0472">Membrane</keyword>
<keyword evidence="2" id="KW-0812">Transmembrane</keyword>
<feature type="region of interest" description="Disordered" evidence="1">
    <location>
        <begin position="1"/>
        <end position="21"/>
    </location>
</feature>
<reference evidence="4" key="1">
    <citation type="submission" date="2016-08" db="EMBL/GenBank/DDBJ databases">
        <authorList>
            <person name="Tokovenko B."/>
            <person name="Kalinowski J."/>
        </authorList>
    </citation>
    <scope>NUCLEOTIDE SEQUENCE [LARGE SCALE GENOMIC DNA]</scope>
    <source>
        <strain evidence="4">UTMC102</strain>
    </source>
</reference>
<feature type="transmembrane region" description="Helical" evidence="2">
    <location>
        <begin position="139"/>
        <end position="161"/>
    </location>
</feature>
<evidence type="ECO:0000313" key="4">
    <source>
        <dbReference type="Proteomes" id="UP000189004"/>
    </source>
</evidence>
<protein>
    <recommendedName>
        <fullName evidence="5">DUF3592 domain-containing protein</fullName>
    </recommendedName>
</protein>
<keyword evidence="4" id="KW-1185">Reference proteome</keyword>
<comment type="caution">
    <text evidence="3">The sequence shown here is derived from an EMBL/GenBank/DDBJ whole genome shotgun (WGS) entry which is preliminary data.</text>
</comment>
<evidence type="ECO:0000256" key="1">
    <source>
        <dbReference type="SAM" id="MobiDB-lite"/>
    </source>
</evidence>
<evidence type="ECO:0000256" key="2">
    <source>
        <dbReference type="SAM" id="Phobius"/>
    </source>
</evidence>
<gene>
    <name evidence="3" type="ORF">NOSIN_22340</name>
</gene>